<sequence length="267" mass="28494">MTVGAKVSTIWYVDVPDPAAALRGHPEPDPGAAQQLASRLYPDLVATPTGPVPLAEAARLDAAGTVHIGSYPGVTVVCGPDLAVPRPSTLPETRVRPTEFAKTYYVASKPDIAWGSFAMWEDGHLTRSFSATPVHIHEDLGLPLVWERPYWAGDFPLKHPAGVLPDPQSLPFHPQQFAEGANREWLGFRYTGVPEGTEIDPKTLTVLGFTVHPPGEGPEVEPPAEVEQAEVEQPAPAPAPAPAPGPVATPAPPPARKGGLLRRYFGF</sequence>
<name>A0A2S8JEG9_RHOOP</name>
<comment type="caution">
    <text evidence="2">The sequence shown here is derived from an EMBL/GenBank/DDBJ whole genome shotgun (WGS) entry which is preliminary data.</text>
</comment>
<dbReference type="Proteomes" id="UP000239290">
    <property type="component" value="Unassembled WGS sequence"/>
</dbReference>
<feature type="compositionally biased region" description="Acidic residues" evidence="1">
    <location>
        <begin position="218"/>
        <end position="230"/>
    </location>
</feature>
<evidence type="ECO:0000256" key="1">
    <source>
        <dbReference type="SAM" id="MobiDB-lite"/>
    </source>
</evidence>
<gene>
    <name evidence="2" type="ORF">C5613_10695</name>
</gene>
<accession>A0A2S8JEG9</accession>
<protein>
    <submittedName>
        <fullName evidence="2">Uncharacterized protein</fullName>
    </submittedName>
</protein>
<proteinExistence type="predicted"/>
<dbReference type="AlphaFoldDB" id="A0A2S8JEG9"/>
<feature type="compositionally biased region" description="Pro residues" evidence="1">
    <location>
        <begin position="235"/>
        <end position="255"/>
    </location>
</feature>
<dbReference type="EMBL" id="PUIO01000010">
    <property type="protein sequence ID" value="PQP24992.1"/>
    <property type="molecule type" value="Genomic_DNA"/>
</dbReference>
<organism evidence="2 3">
    <name type="scientific">Rhodococcus opacus</name>
    <name type="common">Nocardia opaca</name>
    <dbReference type="NCBI Taxonomy" id="37919"/>
    <lineage>
        <taxon>Bacteria</taxon>
        <taxon>Bacillati</taxon>
        <taxon>Actinomycetota</taxon>
        <taxon>Actinomycetes</taxon>
        <taxon>Mycobacteriales</taxon>
        <taxon>Nocardiaceae</taxon>
        <taxon>Rhodococcus</taxon>
    </lineage>
</organism>
<reference evidence="3" key="1">
    <citation type="submission" date="2018-02" db="EMBL/GenBank/DDBJ databases">
        <title>Draft genome sequencing of Rhodococcus opacus KU647198.</title>
        <authorList>
            <person name="Zheng B.-X."/>
        </authorList>
    </citation>
    <scope>NUCLEOTIDE SEQUENCE [LARGE SCALE GENOMIC DNA]</scope>
    <source>
        <strain evidence="3">04-OD7</strain>
    </source>
</reference>
<evidence type="ECO:0000313" key="3">
    <source>
        <dbReference type="Proteomes" id="UP000239290"/>
    </source>
</evidence>
<evidence type="ECO:0000313" key="2">
    <source>
        <dbReference type="EMBL" id="PQP24992.1"/>
    </source>
</evidence>
<dbReference type="InterPro" id="IPR053847">
    <property type="entry name" value="DUF6928"/>
</dbReference>
<dbReference type="RefSeq" id="WP_105414302.1">
    <property type="nucleotide sequence ID" value="NZ_PUIO01000010.1"/>
</dbReference>
<dbReference type="Pfam" id="PF21997">
    <property type="entry name" value="DUF6928"/>
    <property type="match status" value="1"/>
</dbReference>
<feature type="region of interest" description="Disordered" evidence="1">
    <location>
        <begin position="212"/>
        <end position="260"/>
    </location>
</feature>